<sequence>MEENQTVFGCVAHVLIPSQKRSKLDENSVKCIFVGYSLETKGYRFYNPKAKKLLISRDVVFDEKSTWNGSELQINEATIQDDNELTNQQTTEGNGTEDDGNSYPSTPESSPSSLSSQSASSSSSSTPAQKMEITDRDI</sequence>
<comment type="caution">
    <text evidence="3">The sequence shown here is derived from an EMBL/GenBank/DDBJ whole genome shotgun (WGS) entry which is preliminary data.</text>
</comment>
<dbReference type="EMBL" id="JACGWJ010000004">
    <property type="protein sequence ID" value="KAL0424085.1"/>
    <property type="molecule type" value="Genomic_DNA"/>
</dbReference>
<protein>
    <submittedName>
        <fullName evidence="3">Retrovirus-related Pol polyprotein from transposon TNT 1-94</fullName>
    </submittedName>
</protein>
<name>A0AAW2V5B0_SESRA</name>
<feature type="domain" description="Retroviral polymerase SH3-like" evidence="2">
    <location>
        <begin position="10"/>
        <end position="71"/>
    </location>
</feature>
<evidence type="ECO:0000256" key="1">
    <source>
        <dbReference type="SAM" id="MobiDB-lite"/>
    </source>
</evidence>
<reference evidence="3" key="2">
    <citation type="journal article" date="2024" name="Plant">
        <title>Genomic evolution and insights into agronomic trait innovations of Sesamum species.</title>
        <authorList>
            <person name="Miao H."/>
            <person name="Wang L."/>
            <person name="Qu L."/>
            <person name="Liu H."/>
            <person name="Sun Y."/>
            <person name="Le M."/>
            <person name="Wang Q."/>
            <person name="Wei S."/>
            <person name="Zheng Y."/>
            <person name="Lin W."/>
            <person name="Duan Y."/>
            <person name="Cao H."/>
            <person name="Xiong S."/>
            <person name="Wang X."/>
            <person name="Wei L."/>
            <person name="Li C."/>
            <person name="Ma Q."/>
            <person name="Ju M."/>
            <person name="Zhao R."/>
            <person name="Li G."/>
            <person name="Mu C."/>
            <person name="Tian Q."/>
            <person name="Mei H."/>
            <person name="Zhang T."/>
            <person name="Gao T."/>
            <person name="Zhang H."/>
        </authorList>
    </citation>
    <scope>NUCLEOTIDE SEQUENCE</scope>
    <source>
        <strain evidence="3">G02</strain>
    </source>
</reference>
<dbReference type="AlphaFoldDB" id="A0AAW2V5B0"/>
<dbReference type="InterPro" id="IPR057670">
    <property type="entry name" value="SH3_retrovirus"/>
</dbReference>
<evidence type="ECO:0000259" key="2">
    <source>
        <dbReference type="Pfam" id="PF25597"/>
    </source>
</evidence>
<gene>
    <name evidence="3" type="ORF">Sradi_0943300</name>
</gene>
<proteinExistence type="predicted"/>
<feature type="compositionally biased region" description="Low complexity" evidence="1">
    <location>
        <begin position="102"/>
        <end position="125"/>
    </location>
</feature>
<reference evidence="3" key="1">
    <citation type="submission" date="2020-06" db="EMBL/GenBank/DDBJ databases">
        <authorList>
            <person name="Li T."/>
            <person name="Hu X."/>
            <person name="Zhang T."/>
            <person name="Song X."/>
            <person name="Zhang H."/>
            <person name="Dai N."/>
            <person name="Sheng W."/>
            <person name="Hou X."/>
            <person name="Wei L."/>
        </authorList>
    </citation>
    <scope>NUCLEOTIDE SEQUENCE</scope>
    <source>
        <strain evidence="3">G02</strain>
        <tissue evidence="3">Leaf</tissue>
    </source>
</reference>
<feature type="compositionally biased region" description="Polar residues" evidence="1">
    <location>
        <begin position="85"/>
        <end position="94"/>
    </location>
</feature>
<evidence type="ECO:0000313" key="3">
    <source>
        <dbReference type="EMBL" id="KAL0424085.1"/>
    </source>
</evidence>
<accession>A0AAW2V5B0</accession>
<feature type="region of interest" description="Disordered" evidence="1">
    <location>
        <begin position="72"/>
        <end position="138"/>
    </location>
</feature>
<organism evidence="3">
    <name type="scientific">Sesamum radiatum</name>
    <name type="common">Black benniseed</name>
    <dbReference type="NCBI Taxonomy" id="300843"/>
    <lineage>
        <taxon>Eukaryota</taxon>
        <taxon>Viridiplantae</taxon>
        <taxon>Streptophyta</taxon>
        <taxon>Embryophyta</taxon>
        <taxon>Tracheophyta</taxon>
        <taxon>Spermatophyta</taxon>
        <taxon>Magnoliopsida</taxon>
        <taxon>eudicotyledons</taxon>
        <taxon>Gunneridae</taxon>
        <taxon>Pentapetalae</taxon>
        <taxon>asterids</taxon>
        <taxon>lamiids</taxon>
        <taxon>Lamiales</taxon>
        <taxon>Pedaliaceae</taxon>
        <taxon>Sesamum</taxon>
    </lineage>
</organism>
<dbReference type="Pfam" id="PF25597">
    <property type="entry name" value="SH3_retrovirus"/>
    <property type="match status" value="1"/>
</dbReference>